<name>A0A2U1LWX7_ARTAN</name>
<sequence length="236" mass="26968">MTVVENIYTAALDARPVESLNVVNTMLQHLASYPGRIAYHCVVVTLGQAGHMRELFHVIDTMRSPPKKKLYIGVYTKWDPRLEPDIIVYNSVLNACVRQKNLEGAFWILQQLKELGKQPNSITYGLAMEVMLACEKYDLVHEFFQKMRKSFIPNSLTYKEGKVDEAIQTFQYMEKRGIVGFSVVYYHLARCLCSVGRCKEALVQVSIQQGNSLDELFTCKYILICNIHNLYAVSAL</sequence>
<evidence type="ECO:0000313" key="3">
    <source>
        <dbReference type="EMBL" id="PWA53519.1"/>
    </source>
</evidence>
<proteinExistence type="predicted"/>
<feature type="repeat" description="PPR" evidence="2">
    <location>
        <begin position="85"/>
        <end position="119"/>
    </location>
</feature>
<dbReference type="OrthoDB" id="1708562at2759"/>
<dbReference type="NCBIfam" id="TIGR00756">
    <property type="entry name" value="PPR"/>
    <property type="match status" value="1"/>
</dbReference>
<dbReference type="AlphaFoldDB" id="A0A2U1LWX7"/>
<evidence type="ECO:0000256" key="1">
    <source>
        <dbReference type="ARBA" id="ARBA00022737"/>
    </source>
</evidence>
<dbReference type="Proteomes" id="UP000245207">
    <property type="component" value="Unassembled WGS sequence"/>
</dbReference>
<keyword evidence="1" id="KW-0677">Repeat</keyword>
<protein>
    <submittedName>
        <fullName evidence="3">Pentatricopeptide repeat-containing protein</fullName>
    </submittedName>
</protein>
<dbReference type="STRING" id="35608.A0A2U1LWX7"/>
<dbReference type="Pfam" id="PF01535">
    <property type="entry name" value="PPR"/>
    <property type="match status" value="1"/>
</dbReference>
<dbReference type="InterPro" id="IPR044645">
    <property type="entry name" value="DG1/EMB2279-like"/>
</dbReference>
<comment type="caution">
    <text evidence="3">The sequence shown here is derived from an EMBL/GenBank/DDBJ whole genome shotgun (WGS) entry which is preliminary data.</text>
</comment>
<dbReference type="GO" id="GO:0009658">
    <property type="term" value="P:chloroplast organization"/>
    <property type="evidence" value="ECO:0007669"/>
    <property type="project" value="InterPro"/>
</dbReference>
<dbReference type="Pfam" id="PF13041">
    <property type="entry name" value="PPR_2"/>
    <property type="match status" value="1"/>
</dbReference>
<organism evidence="3 4">
    <name type="scientific">Artemisia annua</name>
    <name type="common">Sweet wormwood</name>
    <dbReference type="NCBI Taxonomy" id="35608"/>
    <lineage>
        <taxon>Eukaryota</taxon>
        <taxon>Viridiplantae</taxon>
        <taxon>Streptophyta</taxon>
        <taxon>Embryophyta</taxon>
        <taxon>Tracheophyta</taxon>
        <taxon>Spermatophyta</taxon>
        <taxon>Magnoliopsida</taxon>
        <taxon>eudicotyledons</taxon>
        <taxon>Gunneridae</taxon>
        <taxon>Pentapetalae</taxon>
        <taxon>asterids</taxon>
        <taxon>campanulids</taxon>
        <taxon>Asterales</taxon>
        <taxon>Asteraceae</taxon>
        <taxon>Asteroideae</taxon>
        <taxon>Anthemideae</taxon>
        <taxon>Artemisiinae</taxon>
        <taxon>Artemisia</taxon>
    </lineage>
</organism>
<gene>
    <name evidence="3" type="ORF">CTI12_AA444210</name>
</gene>
<dbReference type="EMBL" id="PKPP01007390">
    <property type="protein sequence ID" value="PWA53519.1"/>
    <property type="molecule type" value="Genomic_DNA"/>
</dbReference>
<accession>A0A2U1LWX7</accession>
<dbReference type="PANTHER" id="PTHR46935:SF1">
    <property type="entry name" value="OS01G0674700 PROTEIN"/>
    <property type="match status" value="1"/>
</dbReference>
<dbReference type="PANTHER" id="PTHR46935">
    <property type="entry name" value="OS01G0674700 PROTEIN"/>
    <property type="match status" value="1"/>
</dbReference>
<dbReference type="GO" id="GO:0009507">
    <property type="term" value="C:chloroplast"/>
    <property type="evidence" value="ECO:0007669"/>
    <property type="project" value="TreeGrafter"/>
</dbReference>
<evidence type="ECO:0000313" key="4">
    <source>
        <dbReference type="Proteomes" id="UP000245207"/>
    </source>
</evidence>
<reference evidence="3 4" key="1">
    <citation type="journal article" date="2018" name="Mol. Plant">
        <title>The genome of Artemisia annua provides insight into the evolution of Asteraceae family and artemisinin biosynthesis.</title>
        <authorList>
            <person name="Shen Q."/>
            <person name="Zhang L."/>
            <person name="Liao Z."/>
            <person name="Wang S."/>
            <person name="Yan T."/>
            <person name="Shi P."/>
            <person name="Liu M."/>
            <person name="Fu X."/>
            <person name="Pan Q."/>
            <person name="Wang Y."/>
            <person name="Lv Z."/>
            <person name="Lu X."/>
            <person name="Zhang F."/>
            <person name="Jiang W."/>
            <person name="Ma Y."/>
            <person name="Chen M."/>
            <person name="Hao X."/>
            <person name="Li L."/>
            <person name="Tang Y."/>
            <person name="Lv G."/>
            <person name="Zhou Y."/>
            <person name="Sun X."/>
            <person name="Brodelius P.E."/>
            <person name="Rose J.K.C."/>
            <person name="Tang K."/>
        </authorList>
    </citation>
    <scope>NUCLEOTIDE SEQUENCE [LARGE SCALE GENOMIC DNA]</scope>
    <source>
        <strain evidence="4">cv. Huhao1</strain>
        <tissue evidence="3">Leaf</tissue>
    </source>
</reference>
<dbReference type="PROSITE" id="PS51375">
    <property type="entry name" value="PPR"/>
    <property type="match status" value="1"/>
</dbReference>
<dbReference type="InterPro" id="IPR002885">
    <property type="entry name" value="PPR_rpt"/>
</dbReference>
<evidence type="ECO:0000256" key="2">
    <source>
        <dbReference type="PROSITE-ProRule" id="PRU00708"/>
    </source>
</evidence>
<keyword evidence="4" id="KW-1185">Reference proteome</keyword>
<dbReference type="Gene3D" id="1.25.40.10">
    <property type="entry name" value="Tetratricopeptide repeat domain"/>
    <property type="match status" value="2"/>
</dbReference>
<dbReference type="InterPro" id="IPR011990">
    <property type="entry name" value="TPR-like_helical_dom_sf"/>
</dbReference>